<dbReference type="GO" id="GO:0004197">
    <property type="term" value="F:cysteine-type endopeptidase activity"/>
    <property type="evidence" value="ECO:0007669"/>
    <property type="project" value="InterPro"/>
</dbReference>
<comment type="similarity">
    <text evidence="1">Belongs to the peptidase C14B family.</text>
</comment>
<dbReference type="OMA" id="ASAKFHF"/>
<dbReference type="Proteomes" id="UP000824469">
    <property type="component" value="Unassembled WGS sequence"/>
</dbReference>
<dbReference type="EMBL" id="JAHRHJ020000001">
    <property type="protein sequence ID" value="KAH9331626.1"/>
    <property type="molecule type" value="Genomic_DNA"/>
</dbReference>
<dbReference type="InterPro" id="IPR050452">
    <property type="entry name" value="Metacaspase"/>
</dbReference>
<dbReference type="GO" id="GO:0005737">
    <property type="term" value="C:cytoplasm"/>
    <property type="evidence" value="ECO:0007669"/>
    <property type="project" value="TreeGrafter"/>
</dbReference>
<dbReference type="SUPFAM" id="SSF52129">
    <property type="entry name" value="Caspase-like"/>
    <property type="match status" value="1"/>
</dbReference>
<reference evidence="3 4" key="1">
    <citation type="journal article" date="2021" name="Nat. Plants">
        <title>The Taxus genome provides insights into paclitaxel biosynthesis.</title>
        <authorList>
            <person name="Xiong X."/>
            <person name="Gou J."/>
            <person name="Liao Q."/>
            <person name="Li Y."/>
            <person name="Zhou Q."/>
            <person name="Bi G."/>
            <person name="Li C."/>
            <person name="Du R."/>
            <person name="Wang X."/>
            <person name="Sun T."/>
            <person name="Guo L."/>
            <person name="Liang H."/>
            <person name="Lu P."/>
            <person name="Wu Y."/>
            <person name="Zhang Z."/>
            <person name="Ro D.K."/>
            <person name="Shang Y."/>
            <person name="Huang S."/>
            <person name="Yan J."/>
        </authorList>
    </citation>
    <scope>NUCLEOTIDE SEQUENCE [LARGE SCALE GENOMIC DNA]</scope>
    <source>
        <strain evidence="3">Ta-2019</strain>
    </source>
</reference>
<evidence type="ECO:0000259" key="2">
    <source>
        <dbReference type="Pfam" id="PF00656"/>
    </source>
</evidence>
<dbReference type="GO" id="GO:0006508">
    <property type="term" value="P:proteolysis"/>
    <property type="evidence" value="ECO:0007669"/>
    <property type="project" value="InterPro"/>
</dbReference>
<organism evidence="3 4">
    <name type="scientific">Taxus chinensis</name>
    <name type="common">Chinese yew</name>
    <name type="synonym">Taxus wallichiana var. chinensis</name>
    <dbReference type="NCBI Taxonomy" id="29808"/>
    <lineage>
        <taxon>Eukaryota</taxon>
        <taxon>Viridiplantae</taxon>
        <taxon>Streptophyta</taxon>
        <taxon>Embryophyta</taxon>
        <taxon>Tracheophyta</taxon>
        <taxon>Spermatophyta</taxon>
        <taxon>Pinopsida</taxon>
        <taxon>Pinidae</taxon>
        <taxon>Conifers II</taxon>
        <taxon>Cupressales</taxon>
        <taxon>Taxaceae</taxon>
        <taxon>Taxus</taxon>
    </lineage>
</organism>
<accession>A0AA38LPI8</accession>
<dbReference type="PANTHER" id="PTHR48104">
    <property type="entry name" value="METACASPASE-4"/>
    <property type="match status" value="1"/>
</dbReference>
<evidence type="ECO:0000313" key="3">
    <source>
        <dbReference type="EMBL" id="KAH9331626.1"/>
    </source>
</evidence>
<evidence type="ECO:0000313" key="4">
    <source>
        <dbReference type="Proteomes" id="UP000824469"/>
    </source>
</evidence>
<name>A0AA38LPI8_TAXCH</name>
<dbReference type="InterPro" id="IPR011600">
    <property type="entry name" value="Pept_C14_caspase"/>
</dbReference>
<proteinExistence type="inferred from homology"/>
<dbReference type="Pfam" id="PF00656">
    <property type="entry name" value="Peptidase_C14"/>
    <property type="match status" value="1"/>
</dbReference>
<gene>
    <name evidence="3" type="ORF">KI387_003734</name>
</gene>
<protein>
    <recommendedName>
        <fullName evidence="2">Peptidase C14 caspase domain-containing protein</fullName>
    </recommendedName>
</protein>
<evidence type="ECO:0000256" key="1">
    <source>
        <dbReference type="ARBA" id="ARBA00009005"/>
    </source>
</evidence>
<sequence>MANNKYAVLVGCNYPNTKNELHGCVNDVNRMQGTLVHRFGFAKDNITLLIDTDESYTKPTGENICNALLEMVGKAKAGDVLFFHYSGHGTLVPLHNRRDECIVPCDFNLLSDEDFRLIVNQVPDGACFTMVSDSCHSGGLIDKEKEQIGPHSPSEIVEDEEEDPFIPAKGSKFLPLDSILQILREKTGQAEMEGEDIKTALFHLFGGKSSSKVKVGQTRELKAEQARVHPDMGILLSGCETNETSADACPSGNPEEAFGAFSNAVQMVLAGHPRPIANRDLVLQSRMLLKRDDYSQHPCLYCSDQNAQANFLCEQPHK</sequence>
<dbReference type="InterPro" id="IPR029030">
    <property type="entry name" value="Caspase-like_dom_sf"/>
</dbReference>
<dbReference type="Gene3D" id="3.40.50.12660">
    <property type="match status" value="2"/>
</dbReference>
<dbReference type="PANTHER" id="PTHR48104:SF7">
    <property type="entry name" value="METACASPASE-9"/>
    <property type="match status" value="1"/>
</dbReference>
<dbReference type="AlphaFoldDB" id="A0AA38LPI8"/>
<feature type="domain" description="Peptidase C14 caspase" evidence="2">
    <location>
        <begin position="5"/>
        <end position="304"/>
    </location>
</feature>
<comment type="caution">
    <text evidence="3">The sequence shown here is derived from an EMBL/GenBank/DDBJ whole genome shotgun (WGS) entry which is preliminary data.</text>
</comment>
<keyword evidence="4" id="KW-1185">Reference proteome</keyword>